<dbReference type="Proteomes" id="UP000279446">
    <property type="component" value="Unassembled WGS sequence"/>
</dbReference>
<evidence type="ECO:0000256" key="1">
    <source>
        <dbReference type="ARBA" id="ARBA00022801"/>
    </source>
</evidence>
<dbReference type="AlphaFoldDB" id="A0A433YBV6"/>
<evidence type="ECO:0000313" key="5">
    <source>
        <dbReference type="Proteomes" id="UP000279446"/>
    </source>
</evidence>
<dbReference type="Gene3D" id="3.90.190.10">
    <property type="entry name" value="Protein tyrosine phosphatase superfamily"/>
    <property type="match status" value="1"/>
</dbReference>
<dbReference type="PROSITE" id="PS00383">
    <property type="entry name" value="TYR_PHOSPHATASE_1"/>
    <property type="match status" value="1"/>
</dbReference>
<evidence type="ECO:0000259" key="3">
    <source>
        <dbReference type="PROSITE" id="PS50056"/>
    </source>
</evidence>
<dbReference type="GO" id="GO:0004721">
    <property type="term" value="F:phosphoprotein phosphatase activity"/>
    <property type="evidence" value="ECO:0007669"/>
    <property type="project" value="UniProtKB-KW"/>
</dbReference>
<keyword evidence="2" id="KW-0904">Protein phosphatase</keyword>
<reference evidence="4 5" key="1">
    <citation type="submission" date="2018-12" db="EMBL/GenBank/DDBJ databases">
        <authorList>
            <person name="Sun L."/>
            <person name="Chen Z."/>
        </authorList>
    </citation>
    <scope>NUCLEOTIDE SEQUENCE [LARGE SCALE GENOMIC DNA]</scope>
    <source>
        <strain evidence="4 5">DSM 15890</strain>
    </source>
</reference>
<dbReference type="PANTHER" id="PTHR47216">
    <property type="match status" value="1"/>
</dbReference>
<dbReference type="EMBL" id="RZNY01000004">
    <property type="protein sequence ID" value="RUT47366.1"/>
    <property type="molecule type" value="Genomic_DNA"/>
</dbReference>
<dbReference type="OrthoDB" id="2081133at2"/>
<name>A0A433YBV6_9BACL</name>
<dbReference type="PROSITE" id="PS50056">
    <property type="entry name" value="TYR_PHOSPHATASE_2"/>
    <property type="match status" value="1"/>
</dbReference>
<dbReference type="SMART" id="SM00195">
    <property type="entry name" value="DSPc"/>
    <property type="match status" value="1"/>
</dbReference>
<gene>
    <name evidence="4" type="ORF">EJP82_06545</name>
</gene>
<organism evidence="4 5">
    <name type="scientific">Paenibacillus anaericanus</name>
    <dbReference type="NCBI Taxonomy" id="170367"/>
    <lineage>
        <taxon>Bacteria</taxon>
        <taxon>Bacillati</taxon>
        <taxon>Bacillota</taxon>
        <taxon>Bacilli</taxon>
        <taxon>Bacillales</taxon>
        <taxon>Paenibacillaceae</taxon>
        <taxon>Paenibacillus</taxon>
    </lineage>
</organism>
<dbReference type="InterPro" id="IPR029021">
    <property type="entry name" value="Prot-tyrosine_phosphatase-like"/>
</dbReference>
<dbReference type="PANTHER" id="PTHR47216:SF4">
    <property type="entry name" value="OS01G0859400 PROTEIN"/>
    <property type="match status" value="1"/>
</dbReference>
<protein>
    <submittedName>
        <fullName evidence="4">Protein tyrosine phosphatase</fullName>
    </submittedName>
</protein>
<evidence type="ECO:0000256" key="2">
    <source>
        <dbReference type="ARBA" id="ARBA00022912"/>
    </source>
</evidence>
<keyword evidence="1" id="KW-0378">Hydrolase</keyword>
<proteinExistence type="predicted"/>
<dbReference type="InterPro" id="IPR020422">
    <property type="entry name" value="TYR_PHOSPHATASE_DUAL_dom"/>
</dbReference>
<evidence type="ECO:0000313" key="4">
    <source>
        <dbReference type="EMBL" id="RUT47366.1"/>
    </source>
</evidence>
<dbReference type="SUPFAM" id="SSF52799">
    <property type="entry name" value="(Phosphotyrosine protein) phosphatases II"/>
    <property type="match status" value="1"/>
</dbReference>
<dbReference type="InterPro" id="IPR016130">
    <property type="entry name" value="Tyr_Pase_AS"/>
</dbReference>
<accession>A0A433YBV6</accession>
<comment type="caution">
    <text evidence="4">The sequence shown here is derived from an EMBL/GenBank/DDBJ whole genome shotgun (WGS) entry which is preliminary data.</text>
</comment>
<feature type="domain" description="Tyrosine specific protein phosphatases" evidence="3">
    <location>
        <begin position="69"/>
        <end position="138"/>
    </location>
</feature>
<dbReference type="Pfam" id="PF00782">
    <property type="entry name" value="DSPc"/>
    <property type="match status" value="1"/>
</dbReference>
<sequence>MTINEKPYNELVTNIYMCGALDVNRLIEDEGVEVVVDLRAELDPNTTIFPNVTRIHVPLKDDSQDVEEVQMNRAIQEVISSYNEGKKVAFHCGAGRGRTGAVAIGVLMELNLVSSIEEAEEKSKKARSILSINDAQRATLERLYK</sequence>
<dbReference type="InterPro" id="IPR000340">
    <property type="entry name" value="Dual-sp_phosphatase_cat-dom"/>
</dbReference>
<dbReference type="RefSeq" id="WP_127191242.1">
    <property type="nucleotide sequence ID" value="NZ_RZNY01000004.1"/>
</dbReference>
<keyword evidence="5" id="KW-1185">Reference proteome</keyword>
<dbReference type="InterPro" id="IPR000387">
    <property type="entry name" value="Tyr_Pase_dom"/>
</dbReference>